<keyword evidence="4" id="KW-0812">Transmembrane</keyword>
<dbReference type="PANTHER" id="PTHR47947:SF26">
    <property type="entry name" value="CYTOCHROME P450"/>
    <property type="match status" value="1"/>
</dbReference>
<keyword evidence="5 10" id="KW-0479">Metal-binding</keyword>
<dbReference type="FunFam" id="1.10.630.10:FF:000026">
    <property type="entry name" value="Cytochrome P450 82C4"/>
    <property type="match status" value="1"/>
</dbReference>
<dbReference type="Proteomes" id="UP001140949">
    <property type="component" value="Unassembled WGS sequence"/>
</dbReference>
<reference evidence="12" key="2">
    <citation type="submission" date="2023-04" db="EMBL/GenBank/DDBJ databases">
        <authorList>
            <person name="Bruccoleri R.E."/>
            <person name="Oakeley E.J."/>
            <person name="Faust A.-M."/>
            <person name="Dessus-Babus S."/>
            <person name="Altorfer M."/>
            <person name="Burckhardt D."/>
            <person name="Oertli M."/>
            <person name="Naumann U."/>
            <person name="Petersen F."/>
            <person name="Wong J."/>
        </authorList>
    </citation>
    <scope>NUCLEOTIDE SEQUENCE</scope>
    <source>
        <strain evidence="12">GSM-AAB239-AS_SAM_17_03QT</strain>
        <tissue evidence="12">Leaf</tissue>
    </source>
</reference>
<evidence type="ECO:0000256" key="11">
    <source>
        <dbReference type="RuleBase" id="RU000461"/>
    </source>
</evidence>
<evidence type="ECO:0000256" key="4">
    <source>
        <dbReference type="ARBA" id="ARBA00022692"/>
    </source>
</evidence>
<evidence type="ECO:0000313" key="13">
    <source>
        <dbReference type="Proteomes" id="UP001140949"/>
    </source>
</evidence>
<dbReference type="EMBL" id="JANAVB010032220">
    <property type="protein sequence ID" value="KAJ6810822.1"/>
    <property type="molecule type" value="Genomic_DNA"/>
</dbReference>
<dbReference type="InterPro" id="IPR017972">
    <property type="entry name" value="Cyt_P450_CS"/>
</dbReference>
<feature type="binding site" description="axial binding residue" evidence="10">
    <location>
        <position position="462"/>
    </location>
    <ligand>
        <name>heme</name>
        <dbReference type="ChEBI" id="CHEBI:30413"/>
    </ligand>
    <ligandPart>
        <name>Fe</name>
        <dbReference type="ChEBI" id="CHEBI:18248"/>
    </ligandPart>
</feature>
<comment type="caution">
    <text evidence="12">The sequence shown here is derived from an EMBL/GenBank/DDBJ whole genome shotgun (WGS) entry which is preliminary data.</text>
</comment>
<dbReference type="Pfam" id="PF00067">
    <property type="entry name" value="p450"/>
    <property type="match status" value="1"/>
</dbReference>
<evidence type="ECO:0000256" key="1">
    <source>
        <dbReference type="ARBA" id="ARBA00001971"/>
    </source>
</evidence>
<dbReference type="InterPro" id="IPR036396">
    <property type="entry name" value="Cyt_P450_sf"/>
</dbReference>
<dbReference type="GO" id="GO:0016020">
    <property type="term" value="C:membrane"/>
    <property type="evidence" value="ECO:0007669"/>
    <property type="project" value="UniProtKB-SubCell"/>
</dbReference>
<protein>
    <submittedName>
        <fullName evidence="12">Cytochrome P450 CYP82D47-like</fullName>
    </submittedName>
</protein>
<dbReference type="PROSITE" id="PS00086">
    <property type="entry name" value="CYTOCHROME_P450"/>
    <property type="match status" value="1"/>
</dbReference>
<evidence type="ECO:0000256" key="10">
    <source>
        <dbReference type="PIRSR" id="PIRSR602401-1"/>
    </source>
</evidence>
<accession>A0AAX6F320</accession>
<name>A0AAX6F320_IRIPA</name>
<evidence type="ECO:0000256" key="6">
    <source>
        <dbReference type="ARBA" id="ARBA00022989"/>
    </source>
</evidence>
<dbReference type="AlphaFoldDB" id="A0AAX6F320"/>
<evidence type="ECO:0000313" key="12">
    <source>
        <dbReference type="EMBL" id="KAJ6810822.1"/>
    </source>
</evidence>
<reference evidence="12" key="1">
    <citation type="journal article" date="2023" name="GigaByte">
        <title>Genome assembly of the bearded iris, Iris pallida Lam.</title>
        <authorList>
            <person name="Bruccoleri R.E."/>
            <person name="Oakeley E.J."/>
            <person name="Faust A.M.E."/>
            <person name="Altorfer M."/>
            <person name="Dessus-Babus S."/>
            <person name="Burckhardt D."/>
            <person name="Oertli M."/>
            <person name="Naumann U."/>
            <person name="Petersen F."/>
            <person name="Wong J."/>
        </authorList>
    </citation>
    <scope>NUCLEOTIDE SEQUENCE</scope>
    <source>
        <strain evidence="12">GSM-AAB239-AS_SAM_17_03QT</strain>
    </source>
</reference>
<dbReference type="SUPFAM" id="SSF48264">
    <property type="entry name" value="Cytochrome P450"/>
    <property type="match status" value="1"/>
</dbReference>
<dbReference type="InterPro" id="IPR001128">
    <property type="entry name" value="Cyt_P450"/>
</dbReference>
<sequence>MDILLQLQYICGLIFLAIFCKEWARRMLGKKNAARSREAPQPPGALPVIGHLRLLSGPKPLPQKLADMADEHGPTFALRLGTRRLLVVSSYEGVRDCFTTNDRALASRPSYAAGKHMGYDFAMVGFAPYGAYWRSLRRITTVELLSNARLETLKHVWSAEIGLGVKELHRLWADNSKKPIKVDIKRWLGDLTYNTVVTVVAGKRYFGSGRDGRDEAEAWRFRNAVARFFKLLTAFVVSDVFPFLKGLDLNGNVAAMKAAAGDLDALLTSLLEEHRRRKLSEKDYTDQDFMDMMITTLDQDAEFSEFDADKVIKATSLAMIFGGTDNTTNSMALTLAALLSNPDVLKRVQDELGIHVGENRVVESSDIENLTYLRAVVKEAFRLYPSAQLNVPHEATEECEIQGFRVPAGTQVIVNIWKLHRDPRVWPDPLEFRPERFMSGSNVDVRGQHFELIPFGSGRRACPGISFSLQVIQLTLARLVQGFELKVPAGDASAEAVRRYLAPDNQNATRLEIELVPRLATSLYT</sequence>
<dbReference type="PANTHER" id="PTHR47947">
    <property type="entry name" value="CYTOCHROME P450 82C3-RELATED"/>
    <property type="match status" value="1"/>
</dbReference>
<comment type="cofactor">
    <cofactor evidence="1 10">
        <name>heme</name>
        <dbReference type="ChEBI" id="CHEBI:30413"/>
    </cofactor>
</comment>
<keyword evidence="13" id="KW-1185">Reference proteome</keyword>
<comment type="subcellular location">
    <subcellularLocation>
        <location evidence="2">Membrane</location>
    </subcellularLocation>
</comment>
<comment type="similarity">
    <text evidence="11">Belongs to the cytochrome P450 family.</text>
</comment>
<dbReference type="PRINTS" id="PR00385">
    <property type="entry name" value="P450"/>
</dbReference>
<dbReference type="GO" id="GO:0005506">
    <property type="term" value="F:iron ion binding"/>
    <property type="evidence" value="ECO:0007669"/>
    <property type="project" value="InterPro"/>
</dbReference>
<keyword evidence="7 11" id="KW-0560">Oxidoreductase</keyword>
<gene>
    <name evidence="12" type="ORF">M6B38_104835</name>
</gene>
<organism evidence="12 13">
    <name type="scientific">Iris pallida</name>
    <name type="common">Sweet iris</name>
    <dbReference type="NCBI Taxonomy" id="29817"/>
    <lineage>
        <taxon>Eukaryota</taxon>
        <taxon>Viridiplantae</taxon>
        <taxon>Streptophyta</taxon>
        <taxon>Embryophyta</taxon>
        <taxon>Tracheophyta</taxon>
        <taxon>Spermatophyta</taxon>
        <taxon>Magnoliopsida</taxon>
        <taxon>Liliopsida</taxon>
        <taxon>Asparagales</taxon>
        <taxon>Iridaceae</taxon>
        <taxon>Iridoideae</taxon>
        <taxon>Irideae</taxon>
        <taxon>Iris</taxon>
    </lineage>
</organism>
<evidence type="ECO:0000256" key="2">
    <source>
        <dbReference type="ARBA" id="ARBA00004370"/>
    </source>
</evidence>
<keyword evidence="3 10" id="KW-0349">Heme</keyword>
<proteinExistence type="inferred from homology"/>
<keyword evidence="8 10" id="KW-0408">Iron</keyword>
<dbReference type="PRINTS" id="PR00463">
    <property type="entry name" value="EP450I"/>
</dbReference>
<evidence type="ECO:0000256" key="5">
    <source>
        <dbReference type="ARBA" id="ARBA00022723"/>
    </source>
</evidence>
<keyword evidence="11" id="KW-0503">Monooxygenase</keyword>
<dbReference type="GO" id="GO:0016705">
    <property type="term" value="F:oxidoreductase activity, acting on paired donors, with incorporation or reduction of molecular oxygen"/>
    <property type="evidence" value="ECO:0007669"/>
    <property type="project" value="InterPro"/>
</dbReference>
<dbReference type="InterPro" id="IPR002401">
    <property type="entry name" value="Cyt_P450_E_grp-I"/>
</dbReference>
<keyword evidence="6" id="KW-1133">Transmembrane helix</keyword>
<dbReference type="InterPro" id="IPR050651">
    <property type="entry name" value="Plant_Cytochrome_P450_Monoox"/>
</dbReference>
<dbReference type="GO" id="GO:0020037">
    <property type="term" value="F:heme binding"/>
    <property type="evidence" value="ECO:0007669"/>
    <property type="project" value="InterPro"/>
</dbReference>
<dbReference type="GO" id="GO:0004497">
    <property type="term" value="F:monooxygenase activity"/>
    <property type="evidence" value="ECO:0007669"/>
    <property type="project" value="UniProtKB-KW"/>
</dbReference>
<evidence type="ECO:0000256" key="9">
    <source>
        <dbReference type="ARBA" id="ARBA00023136"/>
    </source>
</evidence>
<dbReference type="Gene3D" id="1.10.630.10">
    <property type="entry name" value="Cytochrome P450"/>
    <property type="match status" value="1"/>
</dbReference>
<keyword evidence="9" id="KW-0472">Membrane</keyword>
<evidence type="ECO:0000256" key="3">
    <source>
        <dbReference type="ARBA" id="ARBA00022617"/>
    </source>
</evidence>
<evidence type="ECO:0000256" key="8">
    <source>
        <dbReference type="ARBA" id="ARBA00023004"/>
    </source>
</evidence>
<evidence type="ECO:0000256" key="7">
    <source>
        <dbReference type="ARBA" id="ARBA00023002"/>
    </source>
</evidence>